<evidence type="ECO:0000313" key="2">
    <source>
        <dbReference type="EMBL" id="KAK4221221.1"/>
    </source>
</evidence>
<keyword evidence="3" id="KW-1185">Reference proteome</keyword>
<sequence>MHTRAQTKKEEVAQLPQAKETPGLAGQHNTKPTVKEADLPNPHTATKHENDSLKNATKNQSAGKQPTELRKSTTSNEAGPHENRPKELSSPKESQHELLPTQKDTDDTKVGAATQMPQRGEAGPCPIPQKKPTAGSGAKPENAETKPSSNAPQTQQAVPQRKQTEAPTSSTAEPVLQKPQKKAKTSTQKAPSPKNPSNQE</sequence>
<dbReference type="Proteomes" id="UP001301958">
    <property type="component" value="Unassembled WGS sequence"/>
</dbReference>
<protein>
    <submittedName>
        <fullName evidence="2">Uncharacterized protein</fullName>
    </submittedName>
</protein>
<feature type="compositionally biased region" description="Polar residues" evidence="1">
    <location>
        <begin position="185"/>
        <end position="200"/>
    </location>
</feature>
<dbReference type="EMBL" id="MU865571">
    <property type="protein sequence ID" value="KAK4221221.1"/>
    <property type="molecule type" value="Genomic_DNA"/>
</dbReference>
<reference evidence="2" key="1">
    <citation type="journal article" date="2023" name="Mol. Phylogenet. Evol.">
        <title>Genome-scale phylogeny and comparative genomics of the fungal order Sordariales.</title>
        <authorList>
            <person name="Hensen N."/>
            <person name="Bonometti L."/>
            <person name="Westerberg I."/>
            <person name="Brannstrom I.O."/>
            <person name="Guillou S."/>
            <person name="Cros-Aarteil S."/>
            <person name="Calhoun S."/>
            <person name="Haridas S."/>
            <person name="Kuo A."/>
            <person name="Mondo S."/>
            <person name="Pangilinan J."/>
            <person name="Riley R."/>
            <person name="LaButti K."/>
            <person name="Andreopoulos B."/>
            <person name="Lipzen A."/>
            <person name="Chen C."/>
            <person name="Yan M."/>
            <person name="Daum C."/>
            <person name="Ng V."/>
            <person name="Clum A."/>
            <person name="Steindorff A."/>
            <person name="Ohm R.A."/>
            <person name="Martin F."/>
            <person name="Silar P."/>
            <person name="Natvig D.O."/>
            <person name="Lalanne C."/>
            <person name="Gautier V."/>
            <person name="Ament-Velasquez S.L."/>
            <person name="Kruys A."/>
            <person name="Hutchinson M.I."/>
            <person name="Powell A.J."/>
            <person name="Barry K."/>
            <person name="Miller A.N."/>
            <person name="Grigoriev I.V."/>
            <person name="Debuchy R."/>
            <person name="Gladieux P."/>
            <person name="Hiltunen Thoren M."/>
            <person name="Johannesson H."/>
        </authorList>
    </citation>
    <scope>NUCLEOTIDE SEQUENCE</scope>
    <source>
        <strain evidence="2">CBS 990.96</strain>
    </source>
</reference>
<feature type="region of interest" description="Disordered" evidence="1">
    <location>
        <begin position="1"/>
        <end position="200"/>
    </location>
</feature>
<evidence type="ECO:0000313" key="3">
    <source>
        <dbReference type="Proteomes" id="UP001301958"/>
    </source>
</evidence>
<feature type="compositionally biased region" description="Basic and acidic residues" evidence="1">
    <location>
        <begin position="79"/>
        <end position="96"/>
    </location>
</feature>
<name>A0AAN6YNE8_9PEZI</name>
<reference evidence="2" key="2">
    <citation type="submission" date="2023-05" db="EMBL/GenBank/DDBJ databases">
        <authorList>
            <consortium name="Lawrence Berkeley National Laboratory"/>
            <person name="Steindorff A."/>
            <person name="Hensen N."/>
            <person name="Bonometti L."/>
            <person name="Westerberg I."/>
            <person name="Brannstrom I.O."/>
            <person name="Guillou S."/>
            <person name="Cros-Aarteil S."/>
            <person name="Calhoun S."/>
            <person name="Haridas S."/>
            <person name="Kuo A."/>
            <person name="Mondo S."/>
            <person name="Pangilinan J."/>
            <person name="Riley R."/>
            <person name="Labutti K."/>
            <person name="Andreopoulos B."/>
            <person name="Lipzen A."/>
            <person name="Chen C."/>
            <person name="Yanf M."/>
            <person name="Daum C."/>
            <person name="Ng V."/>
            <person name="Clum A."/>
            <person name="Ohm R."/>
            <person name="Martin F."/>
            <person name="Silar P."/>
            <person name="Natvig D."/>
            <person name="Lalanne C."/>
            <person name="Gautier V."/>
            <person name="Ament-Velasquez S.L."/>
            <person name="Kruys A."/>
            <person name="Hutchinson M.I."/>
            <person name="Powell A.J."/>
            <person name="Barry K."/>
            <person name="Miller A.N."/>
            <person name="Grigoriev I.V."/>
            <person name="Debuchy R."/>
            <person name="Gladieux P."/>
            <person name="Thoren M.H."/>
            <person name="Johannesson H."/>
        </authorList>
    </citation>
    <scope>NUCLEOTIDE SEQUENCE</scope>
    <source>
        <strain evidence="2">CBS 990.96</strain>
    </source>
</reference>
<feature type="compositionally biased region" description="Polar residues" evidence="1">
    <location>
        <begin position="145"/>
        <end position="158"/>
    </location>
</feature>
<dbReference type="AlphaFoldDB" id="A0AAN6YNE8"/>
<proteinExistence type="predicted"/>
<evidence type="ECO:0000256" key="1">
    <source>
        <dbReference type="SAM" id="MobiDB-lite"/>
    </source>
</evidence>
<gene>
    <name evidence="2" type="ORF">QBC38DRAFT_449355</name>
</gene>
<feature type="compositionally biased region" description="Polar residues" evidence="1">
    <location>
        <begin position="53"/>
        <end position="64"/>
    </location>
</feature>
<organism evidence="2 3">
    <name type="scientific">Podospora fimiseda</name>
    <dbReference type="NCBI Taxonomy" id="252190"/>
    <lineage>
        <taxon>Eukaryota</taxon>
        <taxon>Fungi</taxon>
        <taxon>Dikarya</taxon>
        <taxon>Ascomycota</taxon>
        <taxon>Pezizomycotina</taxon>
        <taxon>Sordariomycetes</taxon>
        <taxon>Sordariomycetidae</taxon>
        <taxon>Sordariales</taxon>
        <taxon>Podosporaceae</taxon>
        <taxon>Podospora</taxon>
    </lineage>
</organism>
<accession>A0AAN6YNE8</accession>
<comment type="caution">
    <text evidence="2">The sequence shown here is derived from an EMBL/GenBank/DDBJ whole genome shotgun (WGS) entry which is preliminary data.</text>
</comment>